<feature type="transmembrane region" description="Helical" evidence="1">
    <location>
        <begin position="990"/>
        <end position="1013"/>
    </location>
</feature>
<protein>
    <submittedName>
        <fullName evidence="2">Efflux RND transporter permease subunit</fullName>
    </submittedName>
</protein>
<organism evidence="2 3">
    <name type="scientific">Parvularcula mediterranea</name>
    <dbReference type="NCBI Taxonomy" id="2732508"/>
    <lineage>
        <taxon>Bacteria</taxon>
        <taxon>Pseudomonadati</taxon>
        <taxon>Pseudomonadota</taxon>
        <taxon>Alphaproteobacteria</taxon>
        <taxon>Parvularculales</taxon>
        <taxon>Parvularculaceae</taxon>
        <taxon>Parvularcula</taxon>
    </lineage>
</organism>
<dbReference type="GO" id="GO:0005886">
    <property type="term" value="C:plasma membrane"/>
    <property type="evidence" value="ECO:0007669"/>
    <property type="project" value="TreeGrafter"/>
</dbReference>
<feature type="transmembrane region" description="Helical" evidence="1">
    <location>
        <begin position="332"/>
        <end position="352"/>
    </location>
</feature>
<evidence type="ECO:0000313" key="3">
    <source>
        <dbReference type="Proteomes" id="UP000536835"/>
    </source>
</evidence>
<feature type="transmembrane region" description="Helical" evidence="1">
    <location>
        <begin position="887"/>
        <end position="907"/>
    </location>
</feature>
<accession>A0A7Y3RL76</accession>
<feature type="transmembrane region" description="Helical" evidence="1">
    <location>
        <begin position="526"/>
        <end position="545"/>
    </location>
</feature>
<dbReference type="Gene3D" id="1.20.1640.10">
    <property type="entry name" value="Multidrug efflux transporter AcrB transmembrane domain"/>
    <property type="match status" value="2"/>
</dbReference>
<reference evidence="2 3" key="1">
    <citation type="submission" date="2020-05" db="EMBL/GenBank/DDBJ databases">
        <title>Parvularcula mediterraneae sp. nov., isolated from polypropylene straw from shallow seawater of the seashore of Laganas in Zakynthos island, Greece.</title>
        <authorList>
            <person name="Szabo I."/>
            <person name="Al-Omari J."/>
            <person name="Rado J."/>
            <person name="Szerdahelyi G.S."/>
        </authorList>
    </citation>
    <scope>NUCLEOTIDE SEQUENCE [LARGE SCALE GENOMIC DNA]</scope>
    <source>
        <strain evidence="2 3">ZS-1/3</strain>
    </source>
</reference>
<evidence type="ECO:0000256" key="1">
    <source>
        <dbReference type="SAM" id="Phobius"/>
    </source>
</evidence>
<keyword evidence="3" id="KW-1185">Reference proteome</keyword>
<dbReference type="AlphaFoldDB" id="A0A7Y3RL76"/>
<dbReference type="PANTHER" id="PTHR32063">
    <property type="match status" value="1"/>
</dbReference>
<dbReference type="Gene3D" id="3.30.70.1440">
    <property type="entry name" value="Multidrug efflux transporter AcrB pore domain"/>
    <property type="match status" value="1"/>
</dbReference>
<dbReference type="Pfam" id="PF00873">
    <property type="entry name" value="ACR_tran"/>
    <property type="match status" value="1"/>
</dbReference>
<dbReference type="InterPro" id="IPR001036">
    <property type="entry name" value="Acrflvin-R"/>
</dbReference>
<feature type="transmembrane region" description="Helical" evidence="1">
    <location>
        <begin position="359"/>
        <end position="381"/>
    </location>
</feature>
<sequence length="1036" mass="109559">MRTLLFDNPRALAMALILVFVGGVAALLTMPQQEDPKIRNRAATILTALPGASAERVERLVTQVIEDQIRELEEVDIVSSTSNTGLSSVSVILQDSINETDKAFSKVRDSLSDAAVLLPEGASEPRFIDDRGYAYTVLTALIWDAESEENALILKRSAEELQARLRNVPGTEFTEVHGAGSEEIAVTLRADLAQSLGLSETDIARALAAGDAKVSAGRVTGRENEIAIEVRGELETLDRVRAVPIREGADGATVRIGDIAEVTRGLAVPEQETAFVDGKRALVVGTRIDDGLRVQQWSERVRQEVASFEQDVSSGIEVKIIFDQATYTQERFGNLLTNLGVGVLLVVTILFFTLGPRAALLVTLAIPLTALLSLMTMNFFGVPIHQMSVTGLIVALGLLVDAAIVMCDAVGRALRRGLSPREAVSESVGRLFVPLLSSTATTVLAFLPITLLTGGAGEFVGPIADSVIIALIASFVLSMTVIAALAGRFLSPSQSEEKTSSGGIEFPFIGPAFKGLLGLSLAAPRLSILAALVLPVFGFIGVGQLPTQFFPAADRNQFHVQITLPPQSSLQETKAALRDADAFLTGYEGIETVEWFAGNSVPAFYYNLMMNRDGAANFAEAMVTTTELGGIKDLINDLQTDLSTALPQAQINVRVLVQGPPTPAPFELRIQGRDLDTLRELGEKARLILSEVPEVTVSTASLAGGEPKLWLDADEEAARLAGLSLRDIAGGLAAKLQGTPAGTVIEGDSEVPVTVRLDDRARSSIEAVSSLSLSGRSSSAVGTPLASLGELKLEPSAASITRYEGERVNTILAYTDADALPSAAVDAFMLAIEEGRFDIPPGYSYAFGGDAEARSDAVGALLASVGLIVTAVVAVVVLTFSSFRLGGVVLIVAGLSMGLGMLSLYIAGYPFGFQPIIALMGLMGVAINAAIIIIATLKAKPEAVAGDRLAVRDGVMETSRHITSTTLTTFAGFLPLILAEGGFWPPFATAIAGGVVLSTVVSFFFVPQLFLLLTRQRPVARFDLEETNGDLIHAPA</sequence>
<comment type="caution">
    <text evidence="2">The sequence shown here is derived from an EMBL/GenBank/DDBJ whole genome shotgun (WGS) entry which is preliminary data.</text>
</comment>
<keyword evidence="1" id="KW-0472">Membrane</keyword>
<feature type="transmembrane region" description="Helical" evidence="1">
    <location>
        <begin position="387"/>
        <end position="410"/>
    </location>
</feature>
<dbReference type="Gene3D" id="3.30.2090.10">
    <property type="entry name" value="Multidrug efflux transporter AcrB TolC docking domain, DN and DC subdomains"/>
    <property type="match status" value="2"/>
</dbReference>
<feature type="transmembrane region" description="Helical" evidence="1">
    <location>
        <begin position="857"/>
        <end position="880"/>
    </location>
</feature>
<dbReference type="SUPFAM" id="SSF82693">
    <property type="entry name" value="Multidrug efflux transporter AcrB pore domain, PN1, PN2, PC1 and PC2 subdomains"/>
    <property type="match status" value="3"/>
</dbReference>
<feature type="transmembrane region" description="Helical" evidence="1">
    <location>
        <begin position="431"/>
        <end position="455"/>
    </location>
</feature>
<feature type="transmembrane region" description="Helical" evidence="1">
    <location>
        <begin position="467"/>
        <end position="490"/>
    </location>
</feature>
<gene>
    <name evidence="2" type="ORF">HK107_07450</name>
</gene>
<dbReference type="Gene3D" id="3.30.70.1430">
    <property type="entry name" value="Multidrug efflux transporter AcrB pore domain"/>
    <property type="match status" value="2"/>
</dbReference>
<dbReference type="GO" id="GO:0042910">
    <property type="term" value="F:xenobiotic transmembrane transporter activity"/>
    <property type="evidence" value="ECO:0007669"/>
    <property type="project" value="TreeGrafter"/>
</dbReference>
<dbReference type="PANTHER" id="PTHR32063:SF18">
    <property type="entry name" value="CATION EFFLUX SYSTEM PROTEIN"/>
    <property type="match status" value="1"/>
</dbReference>
<dbReference type="InterPro" id="IPR027463">
    <property type="entry name" value="AcrB_DN_DC_subdom"/>
</dbReference>
<keyword evidence="1" id="KW-0812">Transmembrane</keyword>
<evidence type="ECO:0000313" key="2">
    <source>
        <dbReference type="EMBL" id="NNU16154.1"/>
    </source>
</evidence>
<dbReference type="Gene3D" id="3.30.70.1320">
    <property type="entry name" value="Multidrug efflux transporter AcrB pore domain like"/>
    <property type="match status" value="1"/>
</dbReference>
<keyword evidence="1" id="KW-1133">Transmembrane helix</keyword>
<feature type="transmembrane region" description="Helical" evidence="1">
    <location>
        <begin position="913"/>
        <end position="937"/>
    </location>
</feature>
<dbReference type="RefSeq" id="WP_173198146.1">
    <property type="nucleotide sequence ID" value="NZ_JABFCX010000002.1"/>
</dbReference>
<dbReference type="Proteomes" id="UP000536835">
    <property type="component" value="Unassembled WGS sequence"/>
</dbReference>
<feature type="transmembrane region" description="Helical" evidence="1">
    <location>
        <begin position="958"/>
        <end position="978"/>
    </location>
</feature>
<dbReference type="SUPFAM" id="SSF82714">
    <property type="entry name" value="Multidrug efflux transporter AcrB TolC docking domain, DN and DC subdomains"/>
    <property type="match status" value="2"/>
</dbReference>
<dbReference type="EMBL" id="JABFCX010000002">
    <property type="protein sequence ID" value="NNU16154.1"/>
    <property type="molecule type" value="Genomic_DNA"/>
</dbReference>
<name>A0A7Y3RL76_9PROT</name>
<dbReference type="SUPFAM" id="SSF82866">
    <property type="entry name" value="Multidrug efflux transporter AcrB transmembrane domain"/>
    <property type="match status" value="2"/>
</dbReference>
<dbReference type="PRINTS" id="PR00702">
    <property type="entry name" value="ACRIFLAVINRP"/>
</dbReference>
<proteinExistence type="predicted"/>